<dbReference type="SMART" id="SM00216">
    <property type="entry name" value="VWD"/>
    <property type="match status" value="1"/>
</dbReference>
<evidence type="ECO:0000256" key="2">
    <source>
        <dbReference type="ARBA" id="ARBA00023180"/>
    </source>
</evidence>
<dbReference type="Pfam" id="PF01826">
    <property type="entry name" value="TIL"/>
    <property type="match status" value="1"/>
</dbReference>
<dbReference type="Pfam" id="PF00094">
    <property type="entry name" value="VWD"/>
    <property type="match status" value="1"/>
</dbReference>
<organism evidence="4 5">
    <name type="scientific">Denticeps clupeoides</name>
    <name type="common">denticle herring</name>
    <dbReference type="NCBI Taxonomy" id="299321"/>
    <lineage>
        <taxon>Eukaryota</taxon>
        <taxon>Metazoa</taxon>
        <taxon>Chordata</taxon>
        <taxon>Craniata</taxon>
        <taxon>Vertebrata</taxon>
        <taxon>Euteleostomi</taxon>
        <taxon>Actinopterygii</taxon>
        <taxon>Neopterygii</taxon>
        <taxon>Teleostei</taxon>
        <taxon>Clupei</taxon>
        <taxon>Clupeiformes</taxon>
        <taxon>Denticipitoidei</taxon>
        <taxon>Denticipitidae</taxon>
        <taxon>Denticeps</taxon>
    </lineage>
</organism>
<dbReference type="Ensembl" id="ENSDCDT00010073180.1">
    <property type="protein sequence ID" value="ENSDCDP00010062386.1"/>
    <property type="gene ID" value="ENSDCDG00010034252.1"/>
</dbReference>
<dbReference type="Proteomes" id="UP000694580">
    <property type="component" value="Chromosome 20"/>
</dbReference>
<evidence type="ECO:0000256" key="1">
    <source>
        <dbReference type="ARBA" id="ARBA00023157"/>
    </source>
</evidence>
<evidence type="ECO:0000259" key="3">
    <source>
        <dbReference type="PROSITE" id="PS51233"/>
    </source>
</evidence>
<dbReference type="Gene3D" id="2.10.25.10">
    <property type="entry name" value="Laminin"/>
    <property type="match status" value="1"/>
</dbReference>
<keyword evidence="5" id="KW-1185">Reference proteome</keyword>
<dbReference type="PANTHER" id="PTHR11339:SF244">
    <property type="entry name" value="IGGFC-BINDING PROTEIN"/>
    <property type="match status" value="1"/>
</dbReference>
<dbReference type="SMART" id="SM00832">
    <property type="entry name" value="C8"/>
    <property type="match status" value="1"/>
</dbReference>
<dbReference type="InterPro" id="IPR014853">
    <property type="entry name" value="VWF/SSPO/ZAN-like_Cys-rich_dom"/>
</dbReference>
<dbReference type="InterPro" id="IPR050780">
    <property type="entry name" value="Mucin_vWF_Thrombospondin_sf"/>
</dbReference>
<name>A0AAY4EYN3_9TELE</name>
<dbReference type="CDD" id="cd19941">
    <property type="entry name" value="TIL"/>
    <property type="match status" value="2"/>
</dbReference>
<dbReference type="GO" id="GO:0005615">
    <property type="term" value="C:extracellular space"/>
    <property type="evidence" value="ECO:0007669"/>
    <property type="project" value="TreeGrafter"/>
</dbReference>
<dbReference type="Pfam" id="PF08742">
    <property type="entry name" value="C8"/>
    <property type="match status" value="1"/>
</dbReference>
<dbReference type="SUPFAM" id="SSF57567">
    <property type="entry name" value="Serine protease inhibitors"/>
    <property type="match status" value="1"/>
</dbReference>
<dbReference type="AlphaFoldDB" id="A0AAY4EYN3"/>
<dbReference type="PROSITE" id="PS51233">
    <property type="entry name" value="VWFD"/>
    <property type="match status" value="1"/>
</dbReference>
<keyword evidence="2" id="KW-0325">Glycoprotein</keyword>
<dbReference type="InterPro" id="IPR036084">
    <property type="entry name" value="Ser_inhib-like_sf"/>
</dbReference>
<evidence type="ECO:0000313" key="4">
    <source>
        <dbReference type="Ensembl" id="ENSDCDP00010062386.1"/>
    </source>
</evidence>
<proteinExistence type="predicted"/>
<dbReference type="InterPro" id="IPR002919">
    <property type="entry name" value="TIL_dom"/>
</dbReference>
<keyword evidence="1" id="KW-1015">Disulfide bond</keyword>
<dbReference type="GO" id="GO:0031012">
    <property type="term" value="C:extracellular matrix"/>
    <property type="evidence" value="ECO:0007669"/>
    <property type="project" value="TreeGrafter"/>
</dbReference>
<dbReference type="FunFam" id="2.10.25.10:FF:000055">
    <property type="entry name" value="alpha-tectorin isoform X1"/>
    <property type="match status" value="1"/>
</dbReference>
<dbReference type="InterPro" id="IPR001846">
    <property type="entry name" value="VWF_type-D"/>
</dbReference>
<evidence type="ECO:0000313" key="5">
    <source>
        <dbReference type="Proteomes" id="UP000694580"/>
    </source>
</evidence>
<protein>
    <recommendedName>
        <fullName evidence="3">VWFD domain-containing protein</fullName>
    </recommendedName>
</protein>
<sequence length="502" mass="54580">MSAWGKACATSCATPCRFTPMPARGPVFACSTGGRSPAVVSDSSSLQRTATMSERLMEAMVTTFVLFPFVALPKCPKNSHFEQCGVACPATCEDPGAPSKCRAPCVEGCTCDKGFVRRGNQCVPESQCGCLYKPTGSYLAPGKSFWADENCRTKCTCDSGDGEVKCKASECPYEDARLTQCKVVKGIRGCYPVKYGKCSILGDPHYYTFDNRTYNFQGTCTYTAAKTCHTLVLRRNQIGKIMVSISTMLFKKLIVDGVLTNLPLNLNDGQIQAYQDGMQDVIITDFGLKVTYDLVYYVTVTVPSSYHGKTCGLCGNFNGNKDDDFQLPDGKETNDIKDFGAAWKVGVEGVVCDDGCSGDLCPKCDEKKKRIFESDCSIIRNPSGPFAACLNVIDPEPYFRDCVYDVCVGEGDRDMLCHSIASYVSDCQDFGVPIKNWRTPTFSLTCPAHSHYQVCAETCNTPCPGLTSVVSCPPTCAEGCPLISQPGKCKVKISFPLRTNII</sequence>
<dbReference type="PANTHER" id="PTHR11339">
    <property type="entry name" value="EXTRACELLULAR MATRIX GLYCOPROTEIN RELATED"/>
    <property type="match status" value="1"/>
</dbReference>
<feature type="domain" description="VWFD" evidence="3">
    <location>
        <begin position="196"/>
        <end position="353"/>
    </location>
</feature>
<dbReference type="GeneTree" id="ENSGT00950000183155"/>
<accession>A0AAY4EYN3</accession>
<reference evidence="4" key="3">
    <citation type="submission" date="2025-09" db="UniProtKB">
        <authorList>
            <consortium name="Ensembl"/>
        </authorList>
    </citation>
    <scope>IDENTIFICATION</scope>
</reference>
<reference evidence="4 5" key="1">
    <citation type="submission" date="2020-06" db="EMBL/GenBank/DDBJ databases">
        <authorList>
            <consortium name="Wellcome Sanger Institute Data Sharing"/>
        </authorList>
    </citation>
    <scope>NUCLEOTIDE SEQUENCE [LARGE SCALE GENOMIC DNA]</scope>
</reference>
<reference evidence="4" key="2">
    <citation type="submission" date="2025-08" db="UniProtKB">
        <authorList>
            <consortium name="Ensembl"/>
        </authorList>
    </citation>
    <scope>IDENTIFICATION</scope>
</reference>